<sequence>MTQSLTTTAPDQTAAIGPGRLILVVGPSGAGKDTLLGLARAACAEDSNIVFPRRVITREASASEENEEVSIGAFQEALTRGEYAMHWEAHGHCYALSRAIDDEICAGRTIVANVSRTVIGAMRRAYADVVVVSITAPPNVLAERLAMRQRSSDGRLEARLGRTVEDAAAAPDVTVVNTGSAEYHSRQLVRVIKGGKWDD</sequence>
<dbReference type="HAMAP" id="MF_00836">
    <property type="entry name" value="PhnN"/>
    <property type="match status" value="1"/>
</dbReference>
<dbReference type="SUPFAM" id="SSF52540">
    <property type="entry name" value="P-loop containing nucleoside triphosphate hydrolases"/>
    <property type="match status" value="1"/>
</dbReference>
<dbReference type="SMART" id="SM00072">
    <property type="entry name" value="GuKc"/>
    <property type="match status" value="1"/>
</dbReference>
<dbReference type="Gene3D" id="3.40.50.300">
    <property type="entry name" value="P-loop containing nucleotide triphosphate hydrolases"/>
    <property type="match status" value="1"/>
</dbReference>
<dbReference type="RefSeq" id="WP_171578502.1">
    <property type="nucleotide sequence ID" value="NZ_JAAVLX010000002.1"/>
</dbReference>
<keyword evidence="3 6" id="KW-0808">Transferase</keyword>
<name>A0A7Y4LUM7_9BRAD</name>
<dbReference type="GO" id="GO:0019634">
    <property type="term" value="P:organic phosphonate metabolic process"/>
    <property type="evidence" value="ECO:0007669"/>
    <property type="project" value="UniProtKB-UniRule"/>
</dbReference>
<dbReference type="InterPro" id="IPR012699">
    <property type="entry name" value="PhnN"/>
</dbReference>
<dbReference type="GO" id="GO:0033863">
    <property type="term" value="F:ribose 1,5-bisphosphate phosphokinase activity"/>
    <property type="evidence" value="ECO:0007669"/>
    <property type="project" value="UniProtKB-UniRule"/>
</dbReference>
<comment type="function">
    <text evidence="6">Catalyzes the phosphorylation of ribose 1,5-bisphosphate to 5-phospho-D-ribosyl alpha-1-diphosphate (PRPP).</text>
</comment>
<dbReference type="InterPro" id="IPR027417">
    <property type="entry name" value="P-loop_NTPase"/>
</dbReference>
<evidence type="ECO:0000313" key="8">
    <source>
        <dbReference type="EMBL" id="NOJ39256.1"/>
    </source>
</evidence>
<evidence type="ECO:0000313" key="9">
    <source>
        <dbReference type="Proteomes" id="UP000544122"/>
    </source>
</evidence>
<evidence type="ECO:0000256" key="5">
    <source>
        <dbReference type="ARBA" id="ARBA00022840"/>
    </source>
</evidence>
<dbReference type="NCBIfam" id="TIGR02322">
    <property type="entry name" value="phosphon_PhnN"/>
    <property type="match status" value="1"/>
</dbReference>
<keyword evidence="5 6" id="KW-0067">ATP-binding</keyword>
<dbReference type="GO" id="GO:0005524">
    <property type="term" value="F:ATP binding"/>
    <property type="evidence" value="ECO:0007669"/>
    <property type="project" value="UniProtKB-KW"/>
</dbReference>
<proteinExistence type="inferred from homology"/>
<protein>
    <recommendedName>
        <fullName evidence="6">Ribose 1,5-bisphosphate phosphokinase PhnN</fullName>
        <ecNumber evidence="6">2.7.4.23</ecNumber>
    </recommendedName>
    <alternativeName>
        <fullName evidence="6">Ribose 1,5-bisphosphokinase</fullName>
    </alternativeName>
</protein>
<comment type="caution">
    <text evidence="8">The sequence shown here is derived from an EMBL/GenBank/DDBJ whole genome shotgun (WGS) entry which is preliminary data.</text>
</comment>
<dbReference type="GO" id="GO:0005829">
    <property type="term" value="C:cytosol"/>
    <property type="evidence" value="ECO:0007669"/>
    <property type="project" value="TreeGrafter"/>
</dbReference>
<accession>A0A7Y4LUM7</accession>
<gene>
    <name evidence="6 8" type="primary">phnN</name>
    <name evidence="8" type="ORF">HCN58_06505</name>
</gene>
<dbReference type="PANTHER" id="PTHR23117">
    <property type="entry name" value="GUANYLATE KINASE-RELATED"/>
    <property type="match status" value="1"/>
</dbReference>
<evidence type="ECO:0000256" key="1">
    <source>
        <dbReference type="ARBA" id="ARBA00000373"/>
    </source>
</evidence>
<comment type="pathway">
    <text evidence="2 6">Metabolic intermediate biosynthesis; 5-phospho-alpha-D-ribose 1-diphosphate biosynthesis; 5-phospho-alpha-D-ribose 1-diphosphate from D-ribose 5-phosphate (route II): step 3/3.</text>
</comment>
<dbReference type="EC" id="2.7.4.23" evidence="6"/>
<keyword evidence="9" id="KW-1185">Reference proteome</keyword>
<dbReference type="EMBL" id="JAAVLX010000002">
    <property type="protein sequence ID" value="NOJ39256.1"/>
    <property type="molecule type" value="Genomic_DNA"/>
</dbReference>
<dbReference type="AlphaFoldDB" id="A0A7Y4LUM7"/>
<comment type="catalytic activity">
    <reaction evidence="1 6">
        <text>alpha-D-ribose 1,5-bisphosphate + ATP = 5-phospho-alpha-D-ribose 1-diphosphate + ADP</text>
        <dbReference type="Rhea" id="RHEA:20109"/>
        <dbReference type="ChEBI" id="CHEBI:30616"/>
        <dbReference type="ChEBI" id="CHEBI:58017"/>
        <dbReference type="ChEBI" id="CHEBI:68688"/>
        <dbReference type="ChEBI" id="CHEBI:456216"/>
        <dbReference type="EC" id="2.7.4.23"/>
    </reaction>
</comment>
<evidence type="ECO:0000256" key="4">
    <source>
        <dbReference type="ARBA" id="ARBA00022741"/>
    </source>
</evidence>
<dbReference type="GO" id="GO:0006015">
    <property type="term" value="P:5-phosphoribose 1-diphosphate biosynthetic process"/>
    <property type="evidence" value="ECO:0007669"/>
    <property type="project" value="UniProtKB-UniRule"/>
</dbReference>
<evidence type="ECO:0000256" key="6">
    <source>
        <dbReference type="HAMAP-Rule" id="MF_00836"/>
    </source>
</evidence>
<dbReference type="InterPro" id="IPR008145">
    <property type="entry name" value="GK/Ca_channel_bsu"/>
</dbReference>
<dbReference type="Proteomes" id="UP000544122">
    <property type="component" value="Unassembled WGS sequence"/>
</dbReference>
<organism evidence="8 9">
    <name type="scientific">Bradyrhizobium australiense</name>
    <dbReference type="NCBI Taxonomy" id="2721161"/>
    <lineage>
        <taxon>Bacteria</taxon>
        <taxon>Pseudomonadati</taxon>
        <taxon>Pseudomonadota</taxon>
        <taxon>Alphaproteobacteria</taxon>
        <taxon>Hyphomicrobiales</taxon>
        <taxon>Nitrobacteraceae</taxon>
        <taxon>Bradyrhizobium</taxon>
    </lineage>
</organism>
<evidence type="ECO:0000256" key="3">
    <source>
        <dbReference type="ARBA" id="ARBA00022679"/>
    </source>
</evidence>
<feature type="binding site" evidence="6">
    <location>
        <begin position="26"/>
        <end position="33"/>
    </location>
    <ligand>
        <name>ATP</name>
        <dbReference type="ChEBI" id="CHEBI:30616"/>
    </ligand>
</feature>
<dbReference type="PANTHER" id="PTHR23117:SF8">
    <property type="entry name" value="RIBOSE 1,5-BISPHOSPHATE PHOSPHOKINASE PHNN"/>
    <property type="match status" value="1"/>
</dbReference>
<dbReference type="UniPathway" id="UPA00087">
    <property type="reaction ID" value="UER00175"/>
</dbReference>
<evidence type="ECO:0000256" key="2">
    <source>
        <dbReference type="ARBA" id="ARBA00005069"/>
    </source>
</evidence>
<keyword evidence="8" id="KW-0418">Kinase</keyword>
<evidence type="ECO:0000259" key="7">
    <source>
        <dbReference type="SMART" id="SM00072"/>
    </source>
</evidence>
<keyword evidence="4 6" id="KW-0547">Nucleotide-binding</keyword>
<reference evidence="8 9" key="1">
    <citation type="submission" date="2020-03" db="EMBL/GenBank/DDBJ databases">
        <title>Bradyrhizobium diversity isolated from nodules of Indigofera sp.</title>
        <authorList>
            <person name="Klepa M."/>
            <person name="Helene L."/>
            <person name="Hungria M."/>
        </authorList>
    </citation>
    <scope>NUCLEOTIDE SEQUENCE [LARGE SCALE GENOMIC DNA]</scope>
    <source>
        <strain evidence="8 9">WSM 1791</strain>
    </source>
</reference>
<comment type="similarity">
    <text evidence="6">Belongs to the ribose 1,5-bisphosphokinase family.</text>
</comment>
<feature type="domain" description="Guanylate kinase/L-type calcium channel beta subunit" evidence="7">
    <location>
        <begin position="18"/>
        <end position="196"/>
    </location>
</feature>